<evidence type="ECO:0000256" key="3">
    <source>
        <dbReference type="RuleBase" id="RU003707"/>
    </source>
</evidence>
<accession>A0A939DFV7</accession>
<evidence type="ECO:0000256" key="2">
    <source>
        <dbReference type="ARBA" id="ARBA00023239"/>
    </source>
</evidence>
<dbReference type="PROSITE" id="PS00166">
    <property type="entry name" value="ENOYL_COA_HYDRATASE"/>
    <property type="match status" value="1"/>
</dbReference>
<dbReference type="InterPro" id="IPR014748">
    <property type="entry name" value="Enoyl-CoA_hydra_C"/>
</dbReference>
<dbReference type="Gene3D" id="3.90.226.10">
    <property type="entry name" value="2-enoyl-CoA Hydratase, Chain A, domain 1"/>
    <property type="match status" value="1"/>
</dbReference>
<dbReference type="CDD" id="cd06558">
    <property type="entry name" value="crotonase-like"/>
    <property type="match status" value="1"/>
</dbReference>
<dbReference type="Pfam" id="PF00378">
    <property type="entry name" value="ECH_1"/>
    <property type="match status" value="1"/>
</dbReference>
<evidence type="ECO:0000313" key="4">
    <source>
        <dbReference type="EMBL" id="MBN7797498.1"/>
    </source>
</evidence>
<dbReference type="PANTHER" id="PTHR43802">
    <property type="entry name" value="ENOYL-COA HYDRATASE"/>
    <property type="match status" value="1"/>
</dbReference>
<name>A0A939DFV7_9GAMM</name>
<sequence length="261" mass="27586">MSSDSVVSVDQRDAVLCITIDRESVKNALHPPASRELAGIFRQFEADSTLRVAIVTGAGGDAFCAGNDVKFAATASRDERRLPAEGFGGLTNFFNRTKPVIAAVNGFAMGGGFEIALAADIVVAGRHATFALPEPRLGIAAVGGGIQRLSRQIPYKLAVEMLVTGSRVSADRGYEMGFVNHVVESGQEMAKSLEIAREIIACAPLSVEVSLASARQVLAGIDLEAAMASDIEHARRLVKSSDAAEGVRAFTQKRKPQWSGS</sequence>
<dbReference type="InterPro" id="IPR001753">
    <property type="entry name" value="Enoyl-CoA_hydra/iso"/>
</dbReference>
<evidence type="ECO:0000313" key="5">
    <source>
        <dbReference type="Proteomes" id="UP000664303"/>
    </source>
</evidence>
<dbReference type="FunFam" id="3.90.226.10:FF:000009">
    <property type="entry name" value="Carnitinyl-CoA dehydratase"/>
    <property type="match status" value="1"/>
</dbReference>
<gene>
    <name evidence="4" type="ORF">JYP50_12890</name>
</gene>
<dbReference type="Proteomes" id="UP000664303">
    <property type="component" value="Unassembled WGS sequence"/>
</dbReference>
<comment type="similarity">
    <text evidence="1 3">Belongs to the enoyl-CoA hydratase/isomerase family.</text>
</comment>
<dbReference type="EMBL" id="JAFKCZ010000008">
    <property type="protein sequence ID" value="MBN7797498.1"/>
    <property type="molecule type" value="Genomic_DNA"/>
</dbReference>
<dbReference type="Gene3D" id="1.10.12.10">
    <property type="entry name" value="Lyase 2-enoyl-coa Hydratase, Chain A, domain 2"/>
    <property type="match status" value="1"/>
</dbReference>
<protein>
    <submittedName>
        <fullName evidence="4">Enoyl-CoA hydratase/isomerase family protein</fullName>
    </submittedName>
</protein>
<reference evidence="4" key="1">
    <citation type="submission" date="2021-02" db="EMBL/GenBank/DDBJ databases">
        <title>PHA producing bacteria isolated from coastal sediment in Guangdong, Shenzhen.</title>
        <authorList>
            <person name="Zheng W."/>
            <person name="Yu S."/>
            <person name="Huang Y."/>
        </authorList>
    </citation>
    <scope>NUCLEOTIDE SEQUENCE</scope>
    <source>
        <strain evidence="4">TN14-10</strain>
    </source>
</reference>
<comment type="caution">
    <text evidence="4">The sequence shown here is derived from an EMBL/GenBank/DDBJ whole genome shotgun (WGS) entry which is preliminary data.</text>
</comment>
<organism evidence="4 5">
    <name type="scientific">Parahaliea mediterranea</name>
    <dbReference type="NCBI Taxonomy" id="651086"/>
    <lineage>
        <taxon>Bacteria</taxon>
        <taxon>Pseudomonadati</taxon>
        <taxon>Pseudomonadota</taxon>
        <taxon>Gammaproteobacteria</taxon>
        <taxon>Cellvibrionales</taxon>
        <taxon>Halieaceae</taxon>
        <taxon>Parahaliea</taxon>
    </lineage>
</organism>
<keyword evidence="2" id="KW-0456">Lyase</keyword>
<dbReference type="InterPro" id="IPR018376">
    <property type="entry name" value="Enoyl-CoA_hyd/isom_CS"/>
</dbReference>
<dbReference type="GO" id="GO:0016829">
    <property type="term" value="F:lyase activity"/>
    <property type="evidence" value="ECO:0007669"/>
    <property type="project" value="UniProtKB-KW"/>
</dbReference>
<dbReference type="AlphaFoldDB" id="A0A939DFV7"/>
<keyword evidence="5" id="KW-1185">Reference proteome</keyword>
<dbReference type="InterPro" id="IPR029045">
    <property type="entry name" value="ClpP/crotonase-like_dom_sf"/>
</dbReference>
<dbReference type="SUPFAM" id="SSF52096">
    <property type="entry name" value="ClpP/crotonase"/>
    <property type="match status" value="1"/>
</dbReference>
<dbReference type="PANTHER" id="PTHR43802:SF1">
    <property type="entry name" value="IP11341P-RELATED"/>
    <property type="match status" value="1"/>
</dbReference>
<proteinExistence type="inferred from homology"/>
<evidence type="ECO:0000256" key="1">
    <source>
        <dbReference type="ARBA" id="ARBA00005254"/>
    </source>
</evidence>
<dbReference type="RefSeq" id="WP_206560941.1">
    <property type="nucleotide sequence ID" value="NZ_JAFKCZ010000008.1"/>
</dbReference>